<evidence type="ECO:0000256" key="7">
    <source>
        <dbReference type="ARBA" id="ARBA00023125"/>
    </source>
</evidence>
<dbReference type="GO" id="GO:0005737">
    <property type="term" value="C:cytoplasm"/>
    <property type="evidence" value="ECO:0007669"/>
    <property type="project" value="TreeGrafter"/>
</dbReference>
<dbReference type="InterPro" id="IPR014001">
    <property type="entry name" value="Helicase_ATP-bd"/>
</dbReference>
<dbReference type="GO" id="GO:0006310">
    <property type="term" value="P:DNA recombination"/>
    <property type="evidence" value="ECO:0007669"/>
    <property type="project" value="InterPro"/>
</dbReference>
<dbReference type="InterPro" id="IPR027417">
    <property type="entry name" value="P-loop_NTPase"/>
</dbReference>
<dbReference type="PROSITE" id="PS51194">
    <property type="entry name" value="HELICASE_CTER"/>
    <property type="match status" value="1"/>
</dbReference>
<keyword evidence="5 15" id="KW-0347">Helicase</keyword>
<dbReference type="GO" id="GO:0046872">
    <property type="term" value="F:metal ion binding"/>
    <property type="evidence" value="ECO:0007669"/>
    <property type="project" value="UniProtKB-KW"/>
</dbReference>
<evidence type="ECO:0000256" key="3">
    <source>
        <dbReference type="ARBA" id="ARBA00022741"/>
    </source>
</evidence>
<dbReference type="InterPro" id="IPR011545">
    <property type="entry name" value="DEAD/DEAH_box_helicase_dom"/>
</dbReference>
<accession>A0A975T3P9</accession>
<dbReference type="PANTHER" id="PTHR13710:SF105">
    <property type="entry name" value="ATP-DEPENDENT DNA HELICASE Q1"/>
    <property type="match status" value="1"/>
</dbReference>
<dbReference type="GO" id="GO:0030894">
    <property type="term" value="C:replisome"/>
    <property type="evidence" value="ECO:0007669"/>
    <property type="project" value="TreeGrafter"/>
</dbReference>
<dbReference type="CDD" id="cd17920">
    <property type="entry name" value="DEXHc_RecQ"/>
    <property type="match status" value="1"/>
</dbReference>
<dbReference type="InterPro" id="IPR004589">
    <property type="entry name" value="DNA_helicase_ATP-dep_RecQ"/>
</dbReference>
<dbReference type="Pfam" id="PF00271">
    <property type="entry name" value="Helicase_C"/>
    <property type="match status" value="1"/>
</dbReference>
<keyword evidence="2" id="KW-0479">Metal-binding</keyword>
<dbReference type="GO" id="GO:0005524">
    <property type="term" value="F:ATP binding"/>
    <property type="evidence" value="ECO:0007669"/>
    <property type="project" value="UniProtKB-KW"/>
</dbReference>
<keyword evidence="3" id="KW-0547">Nucleotide-binding</keyword>
<evidence type="ECO:0000256" key="10">
    <source>
        <dbReference type="ARBA" id="ARBA00034808"/>
    </source>
</evidence>
<dbReference type="Pfam" id="PF00270">
    <property type="entry name" value="DEAD"/>
    <property type="match status" value="1"/>
</dbReference>
<gene>
    <name evidence="15" type="ORF">B6N60_00196</name>
</gene>
<dbReference type="Gene3D" id="3.40.50.300">
    <property type="entry name" value="P-loop containing nucleotide triphosphate hydrolases"/>
    <property type="match status" value="2"/>
</dbReference>
<comment type="catalytic activity">
    <reaction evidence="9">
        <text>Couples ATP hydrolysis with the unwinding of duplex DNA by translocating in the 3'-5' direction.</text>
        <dbReference type="EC" id="5.6.2.4"/>
    </reaction>
</comment>
<dbReference type="GO" id="GO:0043138">
    <property type="term" value="F:3'-5' DNA helicase activity"/>
    <property type="evidence" value="ECO:0007669"/>
    <property type="project" value="UniProtKB-EC"/>
</dbReference>
<dbReference type="EC" id="5.6.2.4" evidence="10"/>
<dbReference type="GO" id="GO:0043590">
    <property type="term" value="C:bacterial nucleoid"/>
    <property type="evidence" value="ECO:0007669"/>
    <property type="project" value="TreeGrafter"/>
</dbReference>
<keyword evidence="16" id="KW-1185">Reference proteome</keyword>
<organism evidence="15 16">
    <name type="scientific">Richelia sinica FACHB-800</name>
    <dbReference type="NCBI Taxonomy" id="1357546"/>
    <lineage>
        <taxon>Bacteria</taxon>
        <taxon>Bacillati</taxon>
        <taxon>Cyanobacteriota</taxon>
        <taxon>Cyanophyceae</taxon>
        <taxon>Nostocales</taxon>
        <taxon>Nostocaceae</taxon>
        <taxon>Richelia</taxon>
    </lineage>
</organism>
<dbReference type="SUPFAM" id="SSF52540">
    <property type="entry name" value="P-loop containing nucleoside triphosphate hydrolases"/>
    <property type="match status" value="1"/>
</dbReference>
<keyword evidence="8" id="KW-0413">Isomerase</keyword>
<dbReference type="GO" id="GO:0003677">
    <property type="term" value="F:DNA binding"/>
    <property type="evidence" value="ECO:0007669"/>
    <property type="project" value="UniProtKB-KW"/>
</dbReference>
<dbReference type="InterPro" id="IPR032284">
    <property type="entry name" value="RecQ_Zn-bd"/>
</dbReference>
<proteinExistence type="inferred from homology"/>
<evidence type="ECO:0000256" key="1">
    <source>
        <dbReference type="ARBA" id="ARBA00005446"/>
    </source>
</evidence>
<keyword evidence="7" id="KW-0238">DNA-binding</keyword>
<name>A0A975T3P9_9NOST</name>
<evidence type="ECO:0000256" key="2">
    <source>
        <dbReference type="ARBA" id="ARBA00022723"/>
    </source>
</evidence>
<dbReference type="GO" id="GO:0009378">
    <property type="term" value="F:four-way junction helicase activity"/>
    <property type="evidence" value="ECO:0007669"/>
    <property type="project" value="TreeGrafter"/>
</dbReference>
<evidence type="ECO:0000256" key="6">
    <source>
        <dbReference type="ARBA" id="ARBA00022840"/>
    </source>
</evidence>
<dbReference type="AlphaFoldDB" id="A0A975T3P9"/>
<dbReference type="GO" id="GO:0006281">
    <property type="term" value="P:DNA repair"/>
    <property type="evidence" value="ECO:0007669"/>
    <property type="project" value="TreeGrafter"/>
</dbReference>
<evidence type="ECO:0000256" key="8">
    <source>
        <dbReference type="ARBA" id="ARBA00023235"/>
    </source>
</evidence>
<evidence type="ECO:0000313" key="16">
    <source>
        <dbReference type="Proteomes" id="UP000683511"/>
    </source>
</evidence>
<dbReference type="Pfam" id="PF16124">
    <property type="entry name" value="RecQ_Zn_bind"/>
    <property type="match status" value="1"/>
</dbReference>
<dbReference type="PANTHER" id="PTHR13710">
    <property type="entry name" value="DNA HELICASE RECQ FAMILY MEMBER"/>
    <property type="match status" value="1"/>
</dbReference>
<feature type="domain" description="Helicase C-terminal" evidence="14">
    <location>
        <begin position="234"/>
        <end position="387"/>
    </location>
</feature>
<evidence type="ECO:0000256" key="4">
    <source>
        <dbReference type="ARBA" id="ARBA00022801"/>
    </source>
</evidence>
<dbReference type="EMBL" id="CP021056">
    <property type="protein sequence ID" value="QXE21520.1"/>
    <property type="molecule type" value="Genomic_DNA"/>
</dbReference>
<evidence type="ECO:0000256" key="5">
    <source>
        <dbReference type="ARBA" id="ARBA00022806"/>
    </source>
</evidence>
<evidence type="ECO:0000313" key="15">
    <source>
        <dbReference type="EMBL" id="QXE21520.1"/>
    </source>
</evidence>
<dbReference type="SMART" id="SM00487">
    <property type="entry name" value="DEXDc"/>
    <property type="match status" value="1"/>
</dbReference>
<feature type="domain" description="Helicase ATP-binding" evidence="13">
    <location>
        <begin position="33"/>
        <end position="210"/>
    </location>
</feature>
<keyword evidence="4" id="KW-0378">Hydrolase</keyword>
<sequence>MNSPITNSLTQIRTALKEIWGYDNFRSPQGEIVNSLLSGKDALIIMPTGGGKSICFQLPALLNTGLTLVVSPLVALMENQVEELKQRNQKAALLHNELSSSQRRATLQALEKQQLRLLYLSPETLLSPPVWERLCQPELQINGLILDEAHCLAQWGDTFRPAYRRLGAVRPALLKTKPVGTKISIAAFTATADPSAQKIITDVLQLQKPDIYKLNPYRDNLHLNVRIAWTPKGRKQQLLKFIQKHHNQAGLIYVRTRKDSEELAAWLTELGYNTASYHAGLGATERRAVEASWLTGKIPFVVCTCAFGMGINKNNCRWIIHFHVPHLLSEYVQEIGRAGRDGKPAEALTLVSEPTGFLDSEDKQRRQFFEAQMFKQQERAKQLAKKIPKQGEITAITRQFSDGAMALSLLHSNGELKWLDPFHYVINSQSGHQAPTQLQAAKEMTRYLYTKQCRWNFLLKAFGFGAEAENWRCGHCDNCRK</sequence>
<evidence type="ECO:0000256" key="11">
    <source>
        <dbReference type="ARBA" id="ARBA00044535"/>
    </source>
</evidence>
<dbReference type="PROSITE" id="PS51192">
    <property type="entry name" value="HELICASE_ATP_BIND_1"/>
    <property type="match status" value="1"/>
</dbReference>
<dbReference type="Proteomes" id="UP000683511">
    <property type="component" value="Chromosome"/>
</dbReference>
<dbReference type="GO" id="GO:0016787">
    <property type="term" value="F:hydrolase activity"/>
    <property type="evidence" value="ECO:0007669"/>
    <property type="project" value="UniProtKB-KW"/>
</dbReference>
<protein>
    <recommendedName>
        <fullName evidence="11">ATP-dependent DNA helicase RecQ</fullName>
        <ecNumber evidence="10">5.6.2.4</ecNumber>
    </recommendedName>
    <alternativeName>
        <fullName evidence="12">DNA 3'-5' helicase RecQ</fullName>
    </alternativeName>
</protein>
<dbReference type="RefSeq" id="WP_190607264.1">
    <property type="nucleotide sequence ID" value="NZ_CP021056.1"/>
</dbReference>
<dbReference type="KEGG" id="rsin:B6N60_00196"/>
<comment type="similarity">
    <text evidence="1">Belongs to the helicase family. RecQ subfamily.</text>
</comment>
<dbReference type="SMART" id="SM00490">
    <property type="entry name" value="HELICc"/>
    <property type="match status" value="1"/>
</dbReference>
<reference evidence="15" key="1">
    <citation type="submission" date="2017-04" db="EMBL/GenBank/DDBJ databases">
        <title>Genome deletions in a multicellular cyanobacterial endosymbiont for morphological adaptation in marine diatoms.</title>
        <authorList>
            <person name="Wang Y."/>
            <person name="Gao H."/>
            <person name="Li R."/>
            <person name="Xu X."/>
        </authorList>
    </citation>
    <scope>NUCLEOTIDE SEQUENCE</scope>
    <source>
        <strain evidence="15">FACHB 800</strain>
    </source>
</reference>
<evidence type="ECO:0000259" key="13">
    <source>
        <dbReference type="PROSITE" id="PS51192"/>
    </source>
</evidence>
<evidence type="ECO:0000256" key="9">
    <source>
        <dbReference type="ARBA" id="ARBA00034617"/>
    </source>
</evidence>
<evidence type="ECO:0000256" key="12">
    <source>
        <dbReference type="ARBA" id="ARBA00044550"/>
    </source>
</evidence>
<keyword evidence="6" id="KW-0067">ATP-binding</keyword>
<dbReference type="NCBIfam" id="TIGR00614">
    <property type="entry name" value="recQ_fam"/>
    <property type="match status" value="1"/>
</dbReference>
<dbReference type="InterPro" id="IPR001650">
    <property type="entry name" value="Helicase_C-like"/>
</dbReference>
<evidence type="ECO:0000259" key="14">
    <source>
        <dbReference type="PROSITE" id="PS51194"/>
    </source>
</evidence>